<comment type="subcellular location">
    <subcellularLocation>
        <location evidence="1">Nucleus</location>
    </subcellularLocation>
</comment>
<organism evidence="5 6">
    <name type="scientific">Dillenia turbinata</name>
    <dbReference type="NCBI Taxonomy" id="194707"/>
    <lineage>
        <taxon>Eukaryota</taxon>
        <taxon>Viridiplantae</taxon>
        <taxon>Streptophyta</taxon>
        <taxon>Embryophyta</taxon>
        <taxon>Tracheophyta</taxon>
        <taxon>Spermatophyta</taxon>
        <taxon>Magnoliopsida</taxon>
        <taxon>eudicotyledons</taxon>
        <taxon>Gunneridae</taxon>
        <taxon>Pentapetalae</taxon>
        <taxon>Dilleniales</taxon>
        <taxon>Dilleniaceae</taxon>
        <taxon>Dillenia</taxon>
    </lineage>
</organism>
<accession>A0AAN8V9V5</accession>
<dbReference type="Gene3D" id="1.25.40.10">
    <property type="entry name" value="Tetratricopeptide repeat domain"/>
    <property type="match status" value="3"/>
</dbReference>
<proteinExistence type="inferred from homology"/>
<reference evidence="5 6" key="1">
    <citation type="submission" date="2023-12" db="EMBL/GenBank/DDBJ databases">
        <title>A high-quality genome assembly for Dillenia turbinata (Dilleniales).</title>
        <authorList>
            <person name="Chanderbali A."/>
        </authorList>
    </citation>
    <scope>NUCLEOTIDE SEQUENCE [LARGE SCALE GENOMIC DNA]</scope>
    <source>
        <strain evidence="5">LSX21</strain>
        <tissue evidence="5">Leaf</tissue>
    </source>
</reference>
<feature type="region of interest" description="Disordered" evidence="4">
    <location>
        <begin position="91"/>
        <end position="146"/>
    </location>
</feature>
<comment type="similarity">
    <text evidence="2">Belongs to the NRDE2 family.</text>
</comment>
<dbReference type="EMBL" id="JBAMMX010000016">
    <property type="protein sequence ID" value="KAK6925447.1"/>
    <property type="molecule type" value="Genomic_DNA"/>
</dbReference>
<evidence type="ECO:0000256" key="1">
    <source>
        <dbReference type="ARBA" id="ARBA00004123"/>
    </source>
</evidence>
<keyword evidence="6" id="KW-1185">Reference proteome</keyword>
<dbReference type="SMART" id="SM00386">
    <property type="entry name" value="HAT"/>
    <property type="match status" value="3"/>
</dbReference>
<evidence type="ECO:0000313" key="6">
    <source>
        <dbReference type="Proteomes" id="UP001370490"/>
    </source>
</evidence>
<keyword evidence="3" id="KW-0539">Nucleus</keyword>
<evidence type="ECO:0000313" key="5">
    <source>
        <dbReference type="EMBL" id="KAK6925447.1"/>
    </source>
</evidence>
<dbReference type="Proteomes" id="UP001370490">
    <property type="component" value="Unassembled WGS sequence"/>
</dbReference>
<dbReference type="GO" id="GO:0031048">
    <property type="term" value="P:regulatory ncRNA-mediated heterochromatin formation"/>
    <property type="evidence" value="ECO:0007669"/>
    <property type="project" value="TreeGrafter"/>
</dbReference>
<feature type="compositionally biased region" description="Basic residues" evidence="4">
    <location>
        <begin position="125"/>
        <end position="136"/>
    </location>
</feature>
<evidence type="ECO:0000256" key="3">
    <source>
        <dbReference type="ARBA" id="ARBA00023242"/>
    </source>
</evidence>
<dbReference type="InterPro" id="IPR011990">
    <property type="entry name" value="TPR-like_helical_dom_sf"/>
</dbReference>
<gene>
    <name evidence="5" type="ORF">RJ641_009773</name>
</gene>
<dbReference type="GO" id="GO:0071013">
    <property type="term" value="C:catalytic step 2 spliceosome"/>
    <property type="evidence" value="ECO:0007669"/>
    <property type="project" value="TreeGrafter"/>
</dbReference>
<dbReference type="AlphaFoldDB" id="A0AAN8V9V5"/>
<dbReference type="Pfam" id="PF08424">
    <property type="entry name" value="NRDE-2"/>
    <property type="match status" value="1"/>
</dbReference>
<dbReference type="PANTHER" id="PTHR13471:SF0">
    <property type="entry name" value="NUCLEAR EXOSOME REGULATOR NRDE2"/>
    <property type="match status" value="1"/>
</dbReference>
<dbReference type="SUPFAM" id="SSF48452">
    <property type="entry name" value="TPR-like"/>
    <property type="match status" value="2"/>
</dbReference>
<dbReference type="GO" id="GO:1902369">
    <property type="term" value="P:negative regulation of RNA catabolic process"/>
    <property type="evidence" value="ECO:0007669"/>
    <property type="project" value="TreeGrafter"/>
</dbReference>
<comment type="caution">
    <text evidence="5">The sequence shown here is derived from an EMBL/GenBank/DDBJ whole genome shotgun (WGS) entry which is preliminary data.</text>
</comment>
<evidence type="ECO:0000256" key="2">
    <source>
        <dbReference type="ARBA" id="ARBA00009265"/>
    </source>
</evidence>
<dbReference type="PANTHER" id="PTHR13471">
    <property type="entry name" value="TETRATRICOPEPTIDE-LIKE HELICAL"/>
    <property type="match status" value="1"/>
</dbReference>
<dbReference type="InterPro" id="IPR003107">
    <property type="entry name" value="HAT"/>
</dbReference>
<evidence type="ECO:0000256" key="4">
    <source>
        <dbReference type="SAM" id="MobiDB-lite"/>
    </source>
</evidence>
<feature type="compositionally biased region" description="Basic and acidic residues" evidence="4">
    <location>
        <begin position="115"/>
        <end position="124"/>
    </location>
</feature>
<feature type="compositionally biased region" description="Low complexity" evidence="4">
    <location>
        <begin position="39"/>
        <end position="59"/>
    </location>
</feature>
<feature type="region of interest" description="Disordered" evidence="4">
    <location>
        <begin position="28"/>
        <end position="59"/>
    </location>
</feature>
<dbReference type="InterPro" id="IPR013633">
    <property type="entry name" value="NRDE-2"/>
</dbReference>
<name>A0AAN8V9V5_9MAGN</name>
<sequence>MKKETVPSKASLHVISALTQCIRHAISYENEDEDEEPKNSLFPLQSSSSPNSQSQSQWLQNTSFTTNLSVVNDAVSSIYNLDATVDHILKPQEEDDDEEKQTRPMSKPYQLLDSDSEKESDSGDRKRRRKKKKRKRHEGDEKGKQFGSRKSGVWAWANSDTKPDKDYYFDSRGDRDNLAFGSLYRMDLARYKLYNPSNDNISSWKYGVSRSGDGDADALDSKAKSDGRYCSAKYAALERHRELKRIRVTVPRTPTPNPGEFISILEEVDGEKVVIVEESWEDEVLRKTREFNKMTRENPHDEKVWLAFAEFQDRVTSRQTHKGARLQTLEKKISILEKASELNPDNEDLLLCLLKAYQCRDTTDVLMGRWEEILKRHSGSCKLWKEFLRVVKGDFSMFKVSDVRKMYANAIQSLFAACAKQHRQVHQSSKSPYLDCTMTELELGLVEIFLSLCKLEWQAGYRELATALLQAEIEYSVFCPSLFLTEISKQRLFEHFWNADGARLGEAGAVGWSTWLAKEEENRKKIVHEEAMQENQEGGWTGWREPFVKSKLPGSNEEKMAGDDMATEVAEEEIDIKDAKQEDDTEALLKMLGIDVDADVDDEVNDTSTWTRWSKEEETRDCNQWMPLHAKSGAALSHSDEARDEEGQEQLSRVILYEDIREYLFSIRSDEARLSLVYGFVDFFGGKISHICTNASIWMEKITSLEALSDSILNDLRRVHDIITNSSSVSTDLSVEILTEGSLDMSTRTDMMIFLRNATLLCLNAFPRNYILEEAALVAEELSKMDTSRDSMTPCRSLARSLLKSDRQDVLLCGVYAQREAACGNIDHARKVFDMALSSIEGLPQDHQSNKALLYFWYADLEISHSSSSSIELASARAIHILSCFGSGATYSPFKNQASALQLLKAHQGFKEQIRQLRFSWLRGAIDDQSTALICAAALFEELTSGWAAASEVLYEALSLVLPEQRSQSYQLEFLFNYYLGMLWKYNKQMKSSTLLESVTRGLQIYPFSSKLFSKLVEICHVYAVANKLRWKFDDYCQKKPSVVVWLFALSFEIIRGGSQHRIHGLFERALANDRLRNSVILWRFYIAYEVNIVCNPSSAKRIYFRAIHACPWSKRLWLDGFRKLSPVLTAKELSDLQEVMRDKELNLRTDIYEILLQDDTKT</sequence>
<dbReference type="GO" id="GO:0006396">
    <property type="term" value="P:RNA processing"/>
    <property type="evidence" value="ECO:0007669"/>
    <property type="project" value="InterPro"/>
</dbReference>
<protein>
    <submittedName>
        <fullName evidence="5">SiRNA-mediated silencing protein NRDE-2</fullName>
    </submittedName>
</protein>